<dbReference type="SUPFAM" id="SSF102114">
    <property type="entry name" value="Radical SAM enzymes"/>
    <property type="match status" value="1"/>
</dbReference>
<dbReference type="GO" id="GO:0003824">
    <property type="term" value="F:catalytic activity"/>
    <property type="evidence" value="ECO:0007669"/>
    <property type="project" value="InterPro"/>
</dbReference>
<reference evidence="11 13" key="3">
    <citation type="submission" date="2015-07" db="EMBL/GenBank/DDBJ databases">
        <title>Physiological, transcriptional responses and genome re-sequencing of acid resistant extremely thermoacidophilic Metallosphaera sedula SARC-M1.</title>
        <authorList>
            <person name="Ai C."/>
            <person name="McCarthy S."/>
            <person name="Eckrich V."/>
            <person name="Rudrappa D."/>
            <person name="Qiu G."/>
            <person name="Blum P."/>
        </authorList>
    </citation>
    <scope>NUCLEOTIDE SEQUENCE [LARGE SCALE GENOMIC DNA]</scope>
    <source>
        <strain evidence="11 13">SARC-M1</strain>
    </source>
</reference>
<dbReference type="Gene3D" id="3.20.20.70">
    <property type="entry name" value="Aldolase class I"/>
    <property type="match status" value="1"/>
</dbReference>
<organism evidence="6 12">
    <name type="scientific">Metallosphaera sedula</name>
    <dbReference type="NCBI Taxonomy" id="43687"/>
    <lineage>
        <taxon>Archaea</taxon>
        <taxon>Thermoproteota</taxon>
        <taxon>Thermoprotei</taxon>
        <taxon>Sulfolobales</taxon>
        <taxon>Sulfolobaceae</taxon>
        <taxon>Metallosphaera</taxon>
    </lineage>
</organism>
<dbReference type="InterPro" id="IPR013785">
    <property type="entry name" value="Aldolase_TIM"/>
</dbReference>
<evidence type="ECO:0000313" key="13">
    <source>
        <dbReference type="Proteomes" id="UP000056255"/>
    </source>
</evidence>
<dbReference type="Pfam" id="PF04055">
    <property type="entry name" value="Radical_SAM"/>
    <property type="match status" value="1"/>
</dbReference>
<dbReference type="PROSITE" id="PS51918">
    <property type="entry name" value="RADICAL_SAM"/>
    <property type="match status" value="1"/>
</dbReference>
<dbReference type="InterPro" id="IPR006638">
    <property type="entry name" value="Elp3/MiaA/NifB-like_rSAM"/>
</dbReference>
<dbReference type="Proteomes" id="UP000056255">
    <property type="component" value="Chromosome"/>
</dbReference>
<evidence type="ECO:0000313" key="6">
    <source>
        <dbReference type="EMBL" id="AIM27698.1"/>
    </source>
</evidence>
<evidence type="ECO:0000313" key="15">
    <source>
        <dbReference type="Proteomes" id="UP000062398"/>
    </source>
</evidence>
<accession>A0A088E6S1</accession>
<dbReference type="Proteomes" id="UP000061362">
    <property type="component" value="Chromosome"/>
</dbReference>
<evidence type="ECO:0000256" key="3">
    <source>
        <dbReference type="ARBA" id="ARBA00023004"/>
    </source>
</evidence>
<dbReference type="EMBL" id="CP008822">
    <property type="protein sequence ID" value="AIM27698.1"/>
    <property type="molecule type" value="Genomic_DNA"/>
</dbReference>
<reference evidence="14 15" key="2">
    <citation type="journal article" date="2015" name="Genome Announc.">
        <title>Complete Genome Sequences of Evolved Arsenate-Resistant Metallosphaera sedula Strains.</title>
        <authorList>
            <person name="Ai C."/>
            <person name="McCarthy S."/>
            <person name="Schackwitz W."/>
            <person name="Martin J."/>
            <person name="Lipzen A."/>
            <person name="Blum P."/>
        </authorList>
    </citation>
    <scope>NUCLEOTIDE SEQUENCE [LARGE SCALE GENOMIC DNA]</scope>
    <source>
        <strain evidence="9 15">ARS120-1</strain>
        <strain evidence="10 14">ARS120-2</strain>
        <strain evidence="7 17">ARS50-1</strain>
        <strain evidence="8 16">ARS50-2</strain>
    </source>
</reference>
<dbReference type="Proteomes" id="UP000029084">
    <property type="component" value="Chromosome"/>
</dbReference>
<dbReference type="GO" id="GO:0046872">
    <property type="term" value="F:metal ion binding"/>
    <property type="evidence" value="ECO:0007669"/>
    <property type="project" value="UniProtKB-KW"/>
</dbReference>
<evidence type="ECO:0000313" key="17">
    <source>
        <dbReference type="Proteomes" id="UP000068832"/>
    </source>
</evidence>
<dbReference type="RefSeq" id="WP_012021501.1">
    <property type="nucleotide sequence ID" value="NZ_AP019770.1"/>
</dbReference>
<dbReference type="EMBL" id="CP012172">
    <property type="protein sequence ID" value="AKV74554.1"/>
    <property type="molecule type" value="Genomic_DNA"/>
</dbReference>
<dbReference type="EMBL" id="CP012175">
    <property type="protein sequence ID" value="AKV81289.1"/>
    <property type="molecule type" value="Genomic_DNA"/>
</dbReference>
<proteinExistence type="predicted"/>
<sequence length="299" mass="32993">MKPIFFYAPSLKRYETDYLSSEEGWKPISVTGTSCAFSCKHCETRVLEGMEDGSTREKFEKILESVSKAGHKGVILSGGSSPRGDVPVWKYSDVLKKYPNVTVIAHTGVVKSREIAKRFRDSGVKIALLDMVGDQETINEVLGQPFTIDDYLNSFKYLKEVGIKIAPHVIVGLSKRGVEGDLHALELLQEVNPDAVIVVGLMPLVGTPYRGVKEPSPEELGKVLMRARELFSSPVMLGCARPRGKAYLDVEKMAVDQGIDGMAFPSQETIEYAMGRREVVLSHACCGNVIHDFLLRVSL</sequence>
<dbReference type="PATRIC" id="fig|43687.5.peg.1690"/>
<dbReference type="EMBL" id="CP012176">
    <property type="protein sequence ID" value="AKV83527.1"/>
    <property type="molecule type" value="Genomic_DNA"/>
</dbReference>
<keyword evidence="2" id="KW-0479">Metal-binding</keyword>
<dbReference type="SFLD" id="SFLDG01113">
    <property type="entry name" value="Uncharacterised_Radical_SAM_Su"/>
    <property type="match status" value="1"/>
</dbReference>
<dbReference type="EMBL" id="CP012173">
    <property type="protein sequence ID" value="AKV76793.1"/>
    <property type="molecule type" value="Genomic_DNA"/>
</dbReference>
<dbReference type="GO" id="GO:0051536">
    <property type="term" value="F:iron-sulfur cluster binding"/>
    <property type="evidence" value="ECO:0007669"/>
    <property type="project" value="UniProtKB-KW"/>
</dbReference>
<dbReference type="EMBL" id="CP012174">
    <property type="protein sequence ID" value="AKV79044.1"/>
    <property type="molecule type" value="Genomic_DNA"/>
</dbReference>
<dbReference type="CDD" id="cd01335">
    <property type="entry name" value="Radical_SAM"/>
    <property type="match status" value="1"/>
</dbReference>
<dbReference type="InterPro" id="IPR007197">
    <property type="entry name" value="rSAM"/>
</dbReference>
<evidence type="ECO:0000313" key="12">
    <source>
        <dbReference type="Proteomes" id="UP000029084"/>
    </source>
</evidence>
<dbReference type="InterPro" id="IPR058240">
    <property type="entry name" value="rSAM_sf"/>
</dbReference>
<evidence type="ECO:0000256" key="1">
    <source>
        <dbReference type="ARBA" id="ARBA00022691"/>
    </source>
</evidence>
<keyword evidence="1" id="KW-0949">S-adenosyl-L-methionine</keyword>
<dbReference type="Proteomes" id="UP000062475">
    <property type="component" value="Chromosome"/>
</dbReference>
<gene>
    <name evidence="6" type="ORF">HA72_1559</name>
    <name evidence="7" type="ORF">MsedA_1581</name>
    <name evidence="8" type="ORF">MsedB_1583</name>
    <name evidence="9" type="ORF">MsedC_1581</name>
    <name evidence="10" type="ORF">MsedD_1582</name>
    <name evidence="11" type="ORF">MsedE_1586</name>
</gene>
<dbReference type="AlphaFoldDB" id="A0A088E6S1"/>
<reference evidence="6 12" key="1">
    <citation type="journal article" date="2014" name="J. Bacteriol.">
        <title>Role of an Archaeal PitA Transporter in the Copper and Arsenic Resistance of Metallosphaera sedula, an Extreme Thermoacidophile.</title>
        <authorList>
            <person name="McCarthy S."/>
            <person name="Ai C."/>
            <person name="Wheaton G."/>
            <person name="Tevatia R."/>
            <person name="Eckrich V."/>
            <person name="Kelly R."/>
            <person name="Blum P."/>
        </authorList>
    </citation>
    <scope>NUCLEOTIDE SEQUENCE [LARGE SCALE GENOMIC DNA]</scope>
    <source>
        <strain evidence="6 12">CuR1</strain>
    </source>
</reference>
<evidence type="ECO:0000313" key="9">
    <source>
        <dbReference type="EMBL" id="AKV79044.1"/>
    </source>
</evidence>
<evidence type="ECO:0000313" key="10">
    <source>
        <dbReference type="EMBL" id="AKV81289.1"/>
    </source>
</evidence>
<evidence type="ECO:0000313" key="7">
    <source>
        <dbReference type="EMBL" id="AKV74554.1"/>
    </source>
</evidence>
<keyword evidence="3" id="KW-0408">Iron</keyword>
<evidence type="ECO:0000256" key="2">
    <source>
        <dbReference type="ARBA" id="ARBA00022723"/>
    </source>
</evidence>
<keyword evidence="4" id="KW-0411">Iron-sulfur</keyword>
<evidence type="ECO:0000256" key="4">
    <source>
        <dbReference type="ARBA" id="ARBA00023014"/>
    </source>
</evidence>
<protein>
    <submittedName>
        <fullName evidence="6">Radical SAM domain protein</fullName>
    </submittedName>
    <submittedName>
        <fullName evidence="7">Radical SAM protein</fullName>
    </submittedName>
</protein>
<evidence type="ECO:0000259" key="5">
    <source>
        <dbReference type="PROSITE" id="PS51918"/>
    </source>
</evidence>
<evidence type="ECO:0000313" key="16">
    <source>
        <dbReference type="Proteomes" id="UP000062475"/>
    </source>
</evidence>
<feature type="domain" description="Radical SAM core" evidence="5">
    <location>
        <begin position="20"/>
        <end position="240"/>
    </location>
</feature>
<dbReference type="Proteomes" id="UP000068832">
    <property type="component" value="Chromosome"/>
</dbReference>
<evidence type="ECO:0000313" key="11">
    <source>
        <dbReference type="EMBL" id="AKV83527.1"/>
    </source>
</evidence>
<evidence type="ECO:0000313" key="8">
    <source>
        <dbReference type="EMBL" id="AKV76793.1"/>
    </source>
</evidence>
<dbReference type="Proteomes" id="UP000062398">
    <property type="component" value="Chromosome"/>
</dbReference>
<dbReference type="SMART" id="SM00729">
    <property type="entry name" value="Elp3"/>
    <property type="match status" value="1"/>
</dbReference>
<evidence type="ECO:0000313" key="14">
    <source>
        <dbReference type="Proteomes" id="UP000061362"/>
    </source>
</evidence>
<name>A0A088E6S1_9CREN</name>
<dbReference type="OrthoDB" id="35347at2157"/>
<dbReference type="GeneID" id="91756061"/>
<dbReference type="PANTHER" id="PTHR43288:SF2">
    <property type="entry name" value="RADICAL SAM CORE DOMAIN-CONTAINING PROTEIN"/>
    <property type="match status" value="1"/>
</dbReference>
<dbReference type="PANTHER" id="PTHR43288">
    <property type="entry name" value="BIOTIN SYNTHASE-RELATED PROTEIN, RADICAL SAM SUPERFAMILY"/>
    <property type="match status" value="1"/>
</dbReference>
<dbReference type="SFLD" id="SFLDS00029">
    <property type="entry name" value="Radical_SAM"/>
    <property type="match status" value="1"/>
</dbReference>
<dbReference type="OMA" id="SERICFY"/>